<dbReference type="EMBL" id="JAPWDQ010000008">
    <property type="protein sequence ID" value="KAJ5483038.1"/>
    <property type="molecule type" value="Genomic_DNA"/>
</dbReference>
<evidence type="ECO:0000256" key="1">
    <source>
        <dbReference type="SAM" id="MobiDB-lite"/>
    </source>
</evidence>
<reference evidence="2" key="2">
    <citation type="journal article" date="2023" name="IMA Fungus">
        <title>Comparative genomic study of the Penicillium genus elucidates a diverse pangenome and 15 lateral gene transfer events.</title>
        <authorList>
            <person name="Petersen C."/>
            <person name="Sorensen T."/>
            <person name="Nielsen M.R."/>
            <person name="Sondergaard T.E."/>
            <person name="Sorensen J.L."/>
            <person name="Fitzpatrick D.A."/>
            <person name="Frisvad J.C."/>
            <person name="Nielsen K.L."/>
        </authorList>
    </citation>
    <scope>NUCLEOTIDE SEQUENCE</scope>
    <source>
        <strain evidence="2">IBT 30728</strain>
    </source>
</reference>
<dbReference type="AlphaFoldDB" id="A0A9X0BSW9"/>
<feature type="region of interest" description="Disordered" evidence="1">
    <location>
        <begin position="169"/>
        <end position="204"/>
    </location>
</feature>
<proteinExistence type="predicted"/>
<keyword evidence="3" id="KW-1185">Reference proteome</keyword>
<evidence type="ECO:0000313" key="2">
    <source>
        <dbReference type="EMBL" id="KAJ5483038.1"/>
    </source>
</evidence>
<dbReference type="Proteomes" id="UP001148312">
    <property type="component" value="Unassembled WGS sequence"/>
</dbReference>
<reference evidence="2" key="1">
    <citation type="submission" date="2022-12" db="EMBL/GenBank/DDBJ databases">
        <authorList>
            <person name="Petersen C."/>
        </authorList>
    </citation>
    <scope>NUCLEOTIDE SEQUENCE</scope>
    <source>
        <strain evidence="2">IBT 30728</strain>
    </source>
</reference>
<organism evidence="2 3">
    <name type="scientific">Penicillium diatomitis</name>
    <dbReference type="NCBI Taxonomy" id="2819901"/>
    <lineage>
        <taxon>Eukaryota</taxon>
        <taxon>Fungi</taxon>
        <taxon>Dikarya</taxon>
        <taxon>Ascomycota</taxon>
        <taxon>Pezizomycotina</taxon>
        <taxon>Eurotiomycetes</taxon>
        <taxon>Eurotiomycetidae</taxon>
        <taxon>Eurotiales</taxon>
        <taxon>Aspergillaceae</taxon>
        <taxon>Penicillium</taxon>
    </lineage>
</organism>
<comment type="caution">
    <text evidence="2">The sequence shown here is derived from an EMBL/GenBank/DDBJ whole genome shotgun (WGS) entry which is preliminary data.</text>
</comment>
<evidence type="ECO:0000313" key="3">
    <source>
        <dbReference type="Proteomes" id="UP001148312"/>
    </source>
</evidence>
<accession>A0A9X0BSW9</accession>
<dbReference type="RefSeq" id="XP_056789010.1">
    <property type="nucleotide sequence ID" value="XM_056936086.1"/>
</dbReference>
<dbReference type="GeneID" id="81626335"/>
<feature type="compositionally biased region" description="Basic and acidic residues" evidence="1">
    <location>
        <begin position="172"/>
        <end position="203"/>
    </location>
</feature>
<protein>
    <submittedName>
        <fullName evidence="2">Uncharacterized protein</fullName>
    </submittedName>
</protein>
<name>A0A9X0BSW9_9EURO</name>
<sequence>MNAWTGHQGPVHVYDGIDSGLNLPVSLESKQTLIIAVSPRGPRNSNNPNIHAVRTPSTVIDSMLDKRRDRTVKPPGDEKILGEFNLTDWTLAAEHWDAPTDLHDVEMIARNSRILNLDRRPRESRRSGILQYLAQIPPYPSSLYRRFINPAPACNPDLHQGSQASIFRLPRGSREYRPTSRDWPERRPRDRPNDHSGIRDHGQNPHLLAAGQLLPDISENVLAEKVSITPYVNVQLSPSGGLGYRLGMS</sequence>
<gene>
    <name evidence="2" type="ORF">N7539_006484</name>
</gene>